<dbReference type="Proteomes" id="UP000626109">
    <property type="component" value="Unassembled WGS sequence"/>
</dbReference>
<feature type="region of interest" description="Disordered" evidence="1">
    <location>
        <begin position="116"/>
        <end position="151"/>
    </location>
</feature>
<evidence type="ECO:0000313" key="2">
    <source>
        <dbReference type="EMBL" id="CAE8702116.1"/>
    </source>
</evidence>
<feature type="region of interest" description="Disordered" evidence="1">
    <location>
        <begin position="42"/>
        <end position="81"/>
    </location>
</feature>
<reference evidence="2" key="1">
    <citation type="submission" date="2021-02" db="EMBL/GenBank/DDBJ databases">
        <authorList>
            <person name="Dougan E. K."/>
            <person name="Rhodes N."/>
            <person name="Thang M."/>
            <person name="Chan C."/>
        </authorList>
    </citation>
    <scope>NUCLEOTIDE SEQUENCE</scope>
</reference>
<evidence type="ECO:0000256" key="1">
    <source>
        <dbReference type="SAM" id="MobiDB-lite"/>
    </source>
</evidence>
<organism evidence="2 3">
    <name type="scientific">Polarella glacialis</name>
    <name type="common">Dinoflagellate</name>
    <dbReference type="NCBI Taxonomy" id="89957"/>
    <lineage>
        <taxon>Eukaryota</taxon>
        <taxon>Sar</taxon>
        <taxon>Alveolata</taxon>
        <taxon>Dinophyceae</taxon>
        <taxon>Suessiales</taxon>
        <taxon>Suessiaceae</taxon>
        <taxon>Polarella</taxon>
    </lineage>
</organism>
<name>A0A813KG94_POLGL</name>
<sequence>MSPHSANAIAVAAGRRRAPRLLGAAAVAVAALQSCVFSISFVSGSSPSRAAGPQVARYAREPGSAPGSGSSRDQNEYLSKKAATATVDDGDFSGELVKKSGAKASGFNSLLAEADKFASKSDRTSRKSKSLSLEDELSGLSLEDDTDLDAI</sequence>
<dbReference type="AlphaFoldDB" id="A0A813KG94"/>
<feature type="non-terminal residue" evidence="2">
    <location>
        <position position="151"/>
    </location>
</feature>
<protein>
    <submittedName>
        <fullName evidence="2">Uncharacterized protein</fullName>
    </submittedName>
</protein>
<dbReference type="EMBL" id="CAJNNW010030012">
    <property type="protein sequence ID" value="CAE8702116.1"/>
    <property type="molecule type" value="Genomic_DNA"/>
</dbReference>
<feature type="compositionally biased region" description="Acidic residues" evidence="1">
    <location>
        <begin position="133"/>
        <end position="151"/>
    </location>
</feature>
<accession>A0A813KG94</accession>
<evidence type="ECO:0000313" key="3">
    <source>
        <dbReference type="Proteomes" id="UP000626109"/>
    </source>
</evidence>
<proteinExistence type="predicted"/>
<gene>
    <name evidence="2" type="ORF">PGLA2088_LOCUS32315</name>
</gene>
<comment type="caution">
    <text evidence="2">The sequence shown here is derived from an EMBL/GenBank/DDBJ whole genome shotgun (WGS) entry which is preliminary data.</text>
</comment>
<feature type="compositionally biased region" description="Basic and acidic residues" evidence="1">
    <location>
        <begin position="116"/>
        <end position="125"/>
    </location>
</feature>